<gene>
    <name evidence="2" type="ORF">C8A00DRAFT_34295</name>
</gene>
<feature type="domain" description="DUF7587" evidence="1">
    <location>
        <begin position="141"/>
        <end position="235"/>
    </location>
</feature>
<dbReference type="Proteomes" id="UP001302745">
    <property type="component" value="Unassembled WGS sequence"/>
</dbReference>
<proteinExistence type="predicted"/>
<evidence type="ECO:0000313" key="3">
    <source>
        <dbReference type="Proteomes" id="UP001302745"/>
    </source>
</evidence>
<dbReference type="AlphaFoldDB" id="A0AAN6ZWK2"/>
<organism evidence="2 3">
    <name type="scientific">Chaetomidium leptoderma</name>
    <dbReference type="NCBI Taxonomy" id="669021"/>
    <lineage>
        <taxon>Eukaryota</taxon>
        <taxon>Fungi</taxon>
        <taxon>Dikarya</taxon>
        <taxon>Ascomycota</taxon>
        <taxon>Pezizomycotina</taxon>
        <taxon>Sordariomycetes</taxon>
        <taxon>Sordariomycetidae</taxon>
        <taxon>Sordariales</taxon>
        <taxon>Chaetomiaceae</taxon>
        <taxon>Chaetomidium</taxon>
    </lineage>
</organism>
<dbReference type="Pfam" id="PF24494">
    <property type="entry name" value="DUF7587"/>
    <property type="match status" value="1"/>
</dbReference>
<dbReference type="EMBL" id="MU856955">
    <property type="protein sequence ID" value="KAK4152963.1"/>
    <property type="molecule type" value="Genomic_DNA"/>
</dbReference>
<name>A0AAN6ZWK2_9PEZI</name>
<protein>
    <recommendedName>
        <fullName evidence="1">DUF7587 domain-containing protein</fullName>
    </recommendedName>
</protein>
<accession>A0AAN6ZWK2</accession>
<evidence type="ECO:0000313" key="2">
    <source>
        <dbReference type="EMBL" id="KAK4152963.1"/>
    </source>
</evidence>
<evidence type="ECO:0000259" key="1">
    <source>
        <dbReference type="Pfam" id="PF24494"/>
    </source>
</evidence>
<sequence>MASESAPSNTTAAAVDAETKKSLVKVQKVKVASWEVRDCKFWKRPNANVWMVATQTATELARGRRKRVWAKEEDEDLKTMCDRLGVKVPDTTTGRKVGGFAKGQPLRRQPVLTLSTLGGEDRPKDCLPAKAPKLALPSLGQSPFLSVAHSLDKALEVFAALSRKRCRGIKIHVIDTHGKQWDHEKQRMFDVWHLIKRLGLPRRGSWFKTTIFNDECIVEDSIPAECVIRTMEWEDIEREFKKELRGINEAHAARRFYFMQLTQERDRYSDKEWEAMKERKREEDEANKRRYGARTKDFETFNMEA</sequence>
<reference evidence="2" key="2">
    <citation type="submission" date="2023-05" db="EMBL/GenBank/DDBJ databases">
        <authorList>
            <consortium name="Lawrence Berkeley National Laboratory"/>
            <person name="Steindorff A."/>
            <person name="Hensen N."/>
            <person name="Bonometti L."/>
            <person name="Westerberg I."/>
            <person name="Brannstrom I.O."/>
            <person name="Guillou S."/>
            <person name="Cros-Aarteil S."/>
            <person name="Calhoun S."/>
            <person name="Haridas S."/>
            <person name="Kuo A."/>
            <person name="Mondo S."/>
            <person name="Pangilinan J."/>
            <person name="Riley R."/>
            <person name="Labutti K."/>
            <person name="Andreopoulos B."/>
            <person name="Lipzen A."/>
            <person name="Chen C."/>
            <person name="Yanf M."/>
            <person name="Daum C."/>
            <person name="Ng V."/>
            <person name="Clum A."/>
            <person name="Ohm R."/>
            <person name="Martin F."/>
            <person name="Silar P."/>
            <person name="Natvig D."/>
            <person name="Lalanne C."/>
            <person name="Gautier V."/>
            <person name="Ament-Velasquez S.L."/>
            <person name="Kruys A."/>
            <person name="Hutchinson M.I."/>
            <person name="Powell A.J."/>
            <person name="Barry K."/>
            <person name="Miller A.N."/>
            <person name="Grigoriev I.V."/>
            <person name="Debuchy R."/>
            <person name="Gladieux P."/>
            <person name="Thoren M.H."/>
            <person name="Johannesson H."/>
        </authorList>
    </citation>
    <scope>NUCLEOTIDE SEQUENCE</scope>
    <source>
        <strain evidence="2">CBS 538.74</strain>
    </source>
</reference>
<dbReference type="InterPro" id="IPR056009">
    <property type="entry name" value="DUF7587"/>
</dbReference>
<keyword evidence="3" id="KW-1185">Reference proteome</keyword>
<comment type="caution">
    <text evidence="2">The sequence shown here is derived from an EMBL/GenBank/DDBJ whole genome shotgun (WGS) entry which is preliminary data.</text>
</comment>
<reference evidence="2" key="1">
    <citation type="journal article" date="2023" name="Mol. Phylogenet. Evol.">
        <title>Genome-scale phylogeny and comparative genomics of the fungal order Sordariales.</title>
        <authorList>
            <person name="Hensen N."/>
            <person name="Bonometti L."/>
            <person name="Westerberg I."/>
            <person name="Brannstrom I.O."/>
            <person name="Guillou S."/>
            <person name="Cros-Aarteil S."/>
            <person name="Calhoun S."/>
            <person name="Haridas S."/>
            <person name="Kuo A."/>
            <person name="Mondo S."/>
            <person name="Pangilinan J."/>
            <person name="Riley R."/>
            <person name="LaButti K."/>
            <person name="Andreopoulos B."/>
            <person name="Lipzen A."/>
            <person name="Chen C."/>
            <person name="Yan M."/>
            <person name="Daum C."/>
            <person name="Ng V."/>
            <person name="Clum A."/>
            <person name="Steindorff A."/>
            <person name="Ohm R.A."/>
            <person name="Martin F."/>
            <person name="Silar P."/>
            <person name="Natvig D.O."/>
            <person name="Lalanne C."/>
            <person name="Gautier V."/>
            <person name="Ament-Velasquez S.L."/>
            <person name="Kruys A."/>
            <person name="Hutchinson M.I."/>
            <person name="Powell A.J."/>
            <person name="Barry K."/>
            <person name="Miller A.N."/>
            <person name="Grigoriev I.V."/>
            <person name="Debuchy R."/>
            <person name="Gladieux P."/>
            <person name="Hiltunen Thoren M."/>
            <person name="Johannesson H."/>
        </authorList>
    </citation>
    <scope>NUCLEOTIDE SEQUENCE</scope>
    <source>
        <strain evidence="2">CBS 538.74</strain>
    </source>
</reference>